<evidence type="ECO:0000313" key="2">
    <source>
        <dbReference type="Proteomes" id="UP000184420"/>
    </source>
</evidence>
<organism evidence="1 2">
    <name type="scientific">Chitinophaga jiangningensis</name>
    <dbReference type="NCBI Taxonomy" id="1419482"/>
    <lineage>
        <taxon>Bacteria</taxon>
        <taxon>Pseudomonadati</taxon>
        <taxon>Bacteroidota</taxon>
        <taxon>Chitinophagia</taxon>
        <taxon>Chitinophagales</taxon>
        <taxon>Chitinophagaceae</taxon>
        <taxon>Chitinophaga</taxon>
    </lineage>
</organism>
<evidence type="ECO:0000313" key="1">
    <source>
        <dbReference type="EMBL" id="SHL71653.1"/>
    </source>
</evidence>
<dbReference type="STRING" id="1419482.SAMN05444266_104507"/>
<reference evidence="1 2" key="1">
    <citation type="submission" date="2016-11" db="EMBL/GenBank/DDBJ databases">
        <authorList>
            <person name="Jaros S."/>
            <person name="Januszkiewicz K."/>
            <person name="Wedrychowicz H."/>
        </authorList>
    </citation>
    <scope>NUCLEOTIDE SEQUENCE [LARGE SCALE GENOMIC DNA]</scope>
    <source>
        <strain evidence="1 2">DSM 27406</strain>
    </source>
</reference>
<name>A0A1M7CX06_9BACT</name>
<keyword evidence="2" id="KW-1185">Reference proteome</keyword>
<dbReference type="AlphaFoldDB" id="A0A1M7CX06"/>
<evidence type="ECO:0008006" key="3">
    <source>
        <dbReference type="Google" id="ProtNLM"/>
    </source>
</evidence>
<dbReference type="EMBL" id="FRBL01000004">
    <property type="protein sequence ID" value="SHL71653.1"/>
    <property type="molecule type" value="Genomic_DNA"/>
</dbReference>
<dbReference type="RefSeq" id="WP_073081255.1">
    <property type="nucleotide sequence ID" value="NZ_FRBL01000004.1"/>
</dbReference>
<accession>A0A1M7CX06</accession>
<dbReference type="Proteomes" id="UP000184420">
    <property type="component" value="Unassembled WGS sequence"/>
</dbReference>
<dbReference type="OrthoDB" id="9800843at2"/>
<dbReference type="SUPFAM" id="SSF56399">
    <property type="entry name" value="ADP-ribosylation"/>
    <property type="match status" value="1"/>
</dbReference>
<protein>
    <recommendedName>
        <fullName evidence="3">DUF3990 domain-containing protein</fullName>
    </recommendedName>
</protein>
<gene>
    <name evidence="1" type="ORF">SAMN05444266_104507</name>
</gene>
<proteinExistence type="predicted"/>
<sequence>MYNKRSGLILGFHGCNASLARQTVLLNQTLKKSHNGYDWLGHGIYFWEHNLKRAWTFAAKKCKKNTSMARPGVIGAVIDLGNCLDLLDKNCCQLLQSFHKLLLTIKQDLPQNSLIDKNNIFLKRELDCTVLELFHLWNESCGFPAFDSVRQAFEEGPVLYKDSAFREETHIQICIRNPKCIKAYFLPIKDYALTDTENEYAKEHF</sequence>